<dbReference type="Gene3D" id="2.130.10.10">
    <property type="entry name" value="YVTN repeat-like/Quinoprotein amine dehydrogenase"/>
    <property type="match status" value="1"/>
</dbReference>
<dbReference type="SUPFAM" id="SSF50494">
    <property type="entry name" value="Trypsin-like serine proteases"/>
    <property type="match status" value="1"/>
</dbReference>
<accession>A0ABT6M2Z8</accession>
<reference evidence="1 2" key="1">
    <citation type="submission" date="2023-04" db="EMBL/GenBank/DDBJ databases">
        <title>Forest soil microbial communities from Buena Vista Peninsula, Colon Province, Panama.</title>
        <authorList>
            <person name="Bouskill N."/>
        </authorList>
    </citation>
    <scope>NUCLEOTIDE SEQUENCE [LARGE SCALE GENOMIC DNA]</scope>
    <source>
        <strain evidence="1 2">GGS1</strain>
    </source>
</reference>
<sequence>MHGAGVLFDRDLVMTCAHVVGAALAIDARLADPPSGAVAISLPHVGESAIGRVEVWVPLAADGAGDVAVLRLDRPVTGTPAPLRAPTATAGHPYVIQGFPGGRDFPAEASGRLGGRAGPHWVQLNDPGTTGFPVDHGFSGAPVWDETLEAVVGLVVARENDPALRVAHMIPLDEVVRLWPPLRTRTGFRLDLDDSFDSHWLPRARGMDPYEPAAAPETGYFTGRTRALSELAEWLNAPPASDRRIRVVTGSPGSGKSAVLARTALLADPLTRQLVHAQQPERAVPLPRPGCIDVAVHARGRTLEEVVQQVAAAAGVEAQDPVELLQQLHRRGTPFTVLLDALDEAAGDHSTRIVSLLGRIAADPARHGFRVLVGTRQGARGASAGALFARLANRLVIDLDSTVRDSRTGLGYLELADVEAFVARRLGETGRNGLARSISVHANGNFLIAQLASAAALAAADGGDASWEALLPTNLGEAVDGYLNIRFGDRAETVRDLLTAVAFAEHPGFGEGQLWLSVAEALTSARHAPADLARMIASAGSYLVEQTTVEPPAYRLFHQALDDTFRVQYGERFPSRNGHRLVYRALLEQVPAYPDGTLRWERAEEYLRVNMAVHAVAAGCLDDLVQDVRYLVTAPPERLLPHLGHVTSGAARAAAFVYRRASHQFADGDHSGRAAVLALVARQTGFPDLAEQAEAHFSPTWSGWPVRWDPEGAEQTVAQLSETYSTALWFDPEGNPAAWFSGELWRTHGYLLQRDDGIPEDGPRHDIFHAHAIHVHDDGSETALSLTGEGVLQHWSLTAGVQLLGELTLEGMGFTMLGAAGLAVDADGRLLGVAAANGVIHLVDMSGDNPRLLDRVAAEDLEPLRTNSVTIANPNGVVHVAWFETVTVEGESTVRVQLARVAADRLVSCGTPLAGHAFNPEVVRFLTRPDGTLLLFAASGDTVTLSEVTPDGLSALPVPLLDQPVTAATGIVLADGRSIAAFGDSGGMLSTWEVGEALTPIGMPRVGHESGVKNLALGVDPTGDLVLLSHAGAGLLAASSGAEVRLWKVGFLPPEPMLPPDPIGAPLYPLAMLSVGDEQVVALTESSDRPFTVLLVTEDSLFALASEAPHPVLLGYGRLLAVAYAATPGVLVVGRLDSRMLQVWRAGENGLSQFTWVTLNTTGLSRDTSHQVNGPLAITETTDGNVLIAAGDANGLVCLWSLNPQGRRRGLGIPRRRSRHDAEEIATLARGTRSEAVPPQPTELVPPSATPFAIHQLTFYANEKGHVRLLGLSGHTLVLWGLSGSGELPVLDTVSNVEAFATMPPFGLGGGAAELVLTYAETDFVGELRVYESLGERLAPVSEPWPAQLEFRSELAVVARPDGHILGAAGDRNGLVRIWRQHRGGTADLVLSTYLGSAVDGLRWTLSGTLVAICRSGILRLTGDW</sequence>
<name>A0ABT6M2Z8_9ACTN</name>
<dbReference type="EMBL" id="JARXVH010000049">
    <property type="protein sequence ID" value="MDH6222903.1"/>
    <property type="molecule type" value="Genomic_DNA"/>
</dbReference>
<evidence type="ECO:0000313" key="2">
    <source>
        <dbReference type="Proteomes" id="UP001160499"/>
    </source>
</evidence>
<dbReference type="Proteomes" id="UP001160499">
    <property type="component" value="Unassembled WGS sequence"/>
</dbReference>
<dbReference type="Gene3D" id="2.40.10.120">
    <property type="match status" value="1"/>
</dbReference>
<evidence type="ECO:0000313" key="1">
    <source>
        <dbReference type="EMBL" id="MDH6222903.1"/>
    </source>
</evidence>
<dbReference type="SUPFAM" id="SSF82171">
    <property type="entry name" value="DPP6 N-terminal domain-like"/>
    <property type="match status" value="1"/>
</dbReference>
<protein>
    <submittedName>
        <fullName evidence="1">WD40 repeat protein</fullName>
    </submittedName>
</protein>
<dbReference type="InterPro" id="IPR009003">
    <property type="entry name" value="Peptidase_S1_PA"/>
</dbReference>
<comment type="caution">
    <text evidence="1">The sequence shown here is derived from an EMBL/GenBank/DDBJ whole genome shotgun (WGS) entry which is preliminary data.</text>
</comment>
<proteinExistence type="predicted"/>
<organism evidence="1 2">
    <name type="scientific">Streptomyces pseudovenezuelae</name>
    <dbReference type="NCBI Taxonomy" id="67350"/>
    <lineage>
        <taxon>Bacteria</taxon>
        <taxon>Bacillati</taxon>
        <taxon>Actinomycetota</taxon>
        <taxon>Actinomycetes</taxon>
        <taxon>Kitasatosporales</taxon>
        <taxon>Streptomycetaceae</taxon>
        <taxon>Streptomyces</taxon>
        <taxon>Streptomyces aurantiacus group</taxon>
    </lineage>
</organism>
<keyword evidence="2" id="KW-1185">Reference proteome</keyword>
<dbReference type="InterPro" id="IPR015943">
    <property type="entry name" value="WD40/YVTN_repeat-like_dom_sf"/>
</dbReference>
<dbReference type="InterPro" id="IPR027417">
    <property type="entry name" value="P-loop_NTPase"/>
</dbReference>
<dbReference type="SUPFAM" id="SSF52540">
    <property type="entry name" value="P-loop containing nucleoside triphosphate hydrolases"/>
    <property type="match status" value="1"/>
</dbReference>
<dbReference type="Pfam" id="PF13365">
    <property type="entry name" value="Trypsin_2"/>
    <property type="match status" value="1"/>
</dbReference>
<gene>
    <name evidence="1" type="ORF">M2283_010255</name>
</gene>